<evidence type="ECO:0000256" key="8">
    <source>
        <dbReference type="HAMAP-Rule" id="MF_00100"/>
    </source>
</evidence>
<feature type="compositionally biased region" description="Low complexity" evidence="10">
    <location>
        <begin position="77"/>
        <end position="93"/>
    </location>
</feature>
<dbReference type="Gene3D" id="2.40.30.10">
    <property type="entry name" value="Translation factors"/>
    <property type="match status" value="2"/>
</dbReference>
<name>A0A928HJ55_9BACT</name>
<feature type="compositionally biased region" description="Pro residues" evidence="10">
    <location>
        <begin position="103"/>
        <end position="131"/>
    </location>
</feature>
<comment type="function">
    <text evidence="7 8 9">One of the essential components for the initiation of protein synthesis. Protects formylmethionyl-tRNA from spontaneous hydrolysis and promotes its binding to the 30S ribosomal subunits. Also involved in the hydrolysis of GTP during the formation of the 70S ribosomal complex.</text>
</comment>
<dbReference type="InterPro" id="IPR027417">
    <property type="entry name" value="P-loop_NTPase"/>
</dbReference>
<dbReference type="PROSITE" id="PS51722">
    <property type="entry name" value="G_TR_2"/>
    <property type="match status" value="1"/>
</dbReference>
<dbReference type="GO" id="GO:0003743">
    <property type="term" value="F:translation initiation factor activity"/>
    <property type="evidence" value="ECO:0007669"/>
    <property type="project" value="UniProtKB-UniRule"/>
</dbReference>
<feature type="binding site" evidence="8">
    <location>
        <begin position="256"/>
        <end position="263"/>
    </location>
    <ligand>
        <name>GTP</name>
        <dbReference type="ChEBI" id="CHEBI:37565"/>
    </ligand>
</feature>
<dbReference type="Pfam" id="PF11987">
    <property type="entry name" value="IF-2"/>
    <property type="match status" value="1"/>
</dbReference>
<evidence type="ECO:0000313" key="12">
    <source>
        <dbReference type="EMBL" id="MBE6421767.1"/>
    </source>
</evidence>
<dbReference type="GO" id="GO:0003924">
    <property type="term" value="F:GTPase activity"/>
    <property type="evidence" value="ECO:0007669"/>
    <property type="project" value="UniProtKB-UniRule"/>
</dbReference>
<feature type="domain" description="Tr-type G" evidence="11">
    <location>
        <begin position="247"/>
        <end position="416"/>
    </location>
</feature>
<feature type="compositionally biased region" description="Basic residues" evidence="10">
    <location>
        <begin position="17"/>
        <end position="26"/>
    </location>
</feature>
<accession>A0A928HJ55</accession>
<evidence type="ECO:0000256" key="3">
    <source>
        <dbReference type="ARBA" id="ARBA00022540"/>
    </source>
</evidence>
<dbReference type="GO" id="GO:0005829">
    <property type="term" value="C:cytosol"/>
    <property type="evidence" value="ECO:0007669"/>
    <property type="project" value="TreeGrafter"/>
</dbReference>
<dbReference type="PANTHER" id="PTHR43381:SF5">
    <property type="entry name" value="TR-TYPE G DOMAIN-CONTAINING PROTEIN"/>
    <property type="match status" value="1"/>
</dbReference>
<dbReference type="Proteomes" id="UP000725649">
    <property type="component" value="Unassembled WGS sequence"/>
</dbReference>
<organism evidence="12 13">
    <name type="scientific">Candidatus Avelusimicrobium gallicola</name>
    <dbReference type="NCBI Taxonomy" id="2562704"/>
    <lineage>
        <taxon>Bacteria</taxon>
        <taxon>Pseudomonadati</taxon>
        <taxon>Elusimicrobiota</taxon>
        <taxon>Elusimicrobia</taxon>
        <taxon>Elusimicrobiales</taxon>
        <taxon>Elusimicrobiaceae</taxon>
        <taxon>Candidatus Avelusimicrobium</taxon>
    </lineage>
</organism>
<dbReference type="FunFam" id="3.40.50.300:FF:000019">
    <property type="entry name" value="Translation initiation factor IF-2"/>
    <property type="match status" value="1"/>
</dbReference>
<feature type="region of interest" description="G-domain" evidence="8">
    <location>
        <begin position="250"/>
        <end position="398"/>
    </location>
</feature>
<keyword evidence="3 8" id="KW-0396">Initiation factor</keyword>
<dbReference type="NCBIfam" id="TIGR00231">
    <property type="entry name" value="small_GTP"/>
    <property type="match status" value="1"/>
</dbReference>
<keyword evidence="5 8" id="KW-0648">Protein biosynthesis</keyword>
<dbReference type="CDD" id="cd03692">
    <property type="entry name" value="mtIF2_IVc"/>
    <property type="match status" value="1"/>
</dbReference>
<reference evidence="12" key="1">
    <citation type="submission" date="2019-04" db="EMBL/GenBank/DDBJ databases">
        <title>Evolution of Biomass-Degrading Anaerobic Consortia Revealed by Metagenomics.</title>
        <authorList>
            <person name="Peng X."/>
        </authorList>
    </citation>
    <scope>NUCLEOTIDE SEQUENCE</scope>
    <source>
        <strain evidence="12">SIG66</strain>
    </source>
</reference>
<dbReference type="EMBL" id="SUVG01000008">
    <property type="protein sequence ID" value="MBE6421767.1"/>
    <property type="molecule type" value="Genomic_DNA"/>
</dbReference>
<evidence type="ECO:0000256" key="7">
    <source>
        <dbReference type="ARBA" id="ARBA00025162"/>
    </source>
</evidence>
<dbReference type="FunFam" id="2.40.30.10:FF:000008">
    <property type="entry name" value="Translation initiation factor IF-2"/>
    <property type="match status" value="1"/>
</dbReference>
<evidence type="ECO:0000259" key="11">
    <source>
        <dbReference type="PROSITE" id="PS51722"/>
    </source>
</evidence>
<dbReference type="Pfam" id="PF04760">
    <property type="entry name" value="IF2_N"/>
    <property type="match status" value="1"/>
</dbReference>
<dbReference type="InterPro" id="IPR053905">
    <property type="entry name" value="EF-G-like_DII"/>
</dbReference>
<dbReference type="PRINTS" id="PR00449">
    <property type="entry name" value="RASTRNSFRMNG"/>
</dbReference>
<dbReference type="SUPFAM" id="SSF50447">
    <property type="entry name" value="Translation proteins"/>
    <property type="match status" value="2"/>
</dbReference>
<dbReference type="FunFam" id="2.40.30.10:FF:000054">
    <property type="entry name" value="Translation initiation factor IF-2"/>
    <property type="match status" value="1"/>
</dbReference>
<proteinExistence type="inferred from homology"/>
<dbReference type="SUPFAM" id="SSF52540">
    <property type="entry name" value="P-loop containing nucleoside triphosphate hydrolases"/>
    <property type="match status" value="1"/>
</dbReference>
<sequence>MTTTKKTTNTEEESTAKKKPAAKKATAKTAATKKTTAKKTTATKTAAKKTTAKKVTATKKAATKKAESPVVEEKTEQQSVQPVQQAAPAVQEAPKPEVKPAPAQQPAPKPQPAPVNEPKPAPAPQPAPKPAAQPQENRPQHPANTNRHGQQKPVQPQAPKKDEKVIRIVGQPTVKELAEKMNIKTNDFIKKLMMMGIFATINQRLEKDMIELIVDDCGFKAELVEEDLNQETLALMDTQDDPASLQPRSPVITIMGHVDHGKTSLLDAIRKSNVVAGEAGAITQHIGAYRVKTPRGTLTFLDTPGHEAFTAMRARGAQATDIVVLVVSATDGIMPQTVEAMEHAKAAGAPIIVAVNKIDLPGANVDRVKQDLAARGLVPEEWQGTTIFVEISAKKNINIDKLLEMIALQAEMMELKANPDRPGVGVILESKRDNKRGVVATVLVQKGTMKVGDPFIVGTNSGRIRALIDENSQRYQKIGPSVPAEILGINGEPPQVGDTLYIMPSEKEARYAAEKRKLAQKEDSQAHRKQVSLMNLAKNDENGNTVKKLSLILKADVQGSIEAIKDALLRIPSDEVEVDIILSAPGNVNESDILLAKASNAVVIGFHVDVEHKAQAEAEREGIEIRRYTIIFELLEDIKAAMEGLLEPDVVETVVGTATIRKVMKLSSGLISGSFVESGTMIRGYEVRIKRNGTEVGHGKIGGLKRFKDDVKEVEKGYECGILIEGFKGVAEGDTIECFRKDNVTRRITM</sequence>
<dbReference type="AlphaFoldDB" id="A0A928HJ55"/>
<feature type="region of interest" description="Disordered" evidence="10">
    <location>
        <begin position="1"/>
        <end position="165"/>
    </location>
</feature>
<dbReference type="PANTHER" id="PTHR43381">
    <property type="entry name" value="TRANSLATION INITIATION FACTOR IF-2-RELATED"/>
    <property type="match status" value="1"/>
</dbReference>
<evidence type="ECO:0000256" key="6">
    <source>
        <dbReference type="ARBA" id="ARBA00023134"/>
    </source>
</evidence>
<dbReference type="Gene3D" id="3.40.50.300">
    <property type="entry name" value="P-loop containing nucleotide triphosphate hydrolases"/>
    <property type="match status" value="1"/>
</dbReference>
<evidence type="ECO:0000256" key="10">
    <source>
        <dbReference type="SAM" id="MobiDB-lite"/>
    </source>
</evidence>
<dbReference type="InterPro" id="IPR000795">
    <property type="entry name" value="T_Tr_GTP-bd_dom"/>
</dbReference>
<feature type="binding site" evidence="8">
    <location>
        <begin position="302"/>
        <end position="306"/>
    </location>
    <ligand>
        <name>GTP</name>
        <dbReference type="ChEBI" id="CHEBI:37565"/>
    </ligand>
</feature>
<feature type="compositionally biased region" description="Low complexity" evidence="10">
    <location>
        <begin position="27"/>
        <end position="45"/>
    </location>
</feature>
<keyword evidence="6 8" id="KW-0342">GTP-binding</keyword>
<protein>
    <recommendedName>
        <fullName evidence="2 8">Translation initiation factor IF-2</fullName>
    </recommendedName>
</protein>
<dbReference type="CDD" id="cd01887">
    <property type="entry name" value="IF2_eIF5B"/>
    <property type="match status" value="1"/>
</dbReference>
<evidence type="ECO:0000256" key="2">
    <source>
        <dbReference type="ARBA" id="ARBA00020675"/>
    </source>
</evidence>
<feature type="compositionally biased region" description="Basic and acidic residues" evidence="10">
    <location>
        <begin position="64"/>
        <end position="76"/>
    </location>
</feature>
<dbReference type="GO" id="GO:0005525">
    <property type="term" value="F:GTP binding"/>
    <property type="evidence" value="ECO:0007669"/>
    <property type="project" value="UniProtKB-KW"/>
</dbReference>
<feature type="binding site" evidence="8">
    <location>
        <begin position="356"/>
        <end position="359"/>
    </location>
    <ligand>
        <name>GTP</name>
        <dbReference type="ChEBI" id="CHEBI:37565"/>
    </ligand>
</feature>
<dbReference type="InterPro" id="IPR036925">
    <property type="entry name" value="TIF_IF2_dom3_sf"/>
</dbReference>
<comment type="subcellular location">
    <subcellularLocation>
        <location evidence="8">Cytoplasm</location>
    </subcellularLocation>
</comment>
<comment type="similarity">
    <text evidence="1 8 9">Belongs to the TRAFAC class translation factor GTPase superfamily. Classic translation factor GTPase family. IF-2 subfamily.</text>
</comment>
<dbReference type="InterPro" id="IPR023115">
    <property type="entry name" value="TIF_IF2_dom3"/>
</dbReference>
<evidence type="ECO:0000256" key="4">
    <source>
        <dbReference type="ARBA" id="ARBA00022741"/>
    </source>
</evidence>
<keyword evidence="8" id="KW-0963">Cytoplasm</keyword>
<dbReference type="InterPro" id="IPR005225">
    <property type="entry name" value="Small_GTP-bd"/>
</dbReference>
<dbReference type="InterPro" id="IPR009000">
    <property type="entry name" value="Transl_B-barrel_sf"/>
</dbReference>
<dbReference type="Pfam" id="PF00009">
    <property type="entry name" value="GTP_EFTU"/>
    <property type="match status" value="1"/>
</dbReference>
<dbReference type="InterPro" id="IPR006847">
    <property type="entry name" value="IF2_N"/>
</dbReference>
<dbReference type="NCBIfam" id="TIGR00487">
    <property type="entry name" value="IF-2"/>
    <property type="match status" value="1"/>
</dbReference>
<evidence type="ECO:0000256" key="1">
    <source>
        <dbReference type="ARBA" id="ARBA00007733"/>
    </source>
</evidence>
<comment type="caution">
    <text evidence="12">The sequence shown here is derived from an EMBL/GenBank/DDBJ whole genome shotgun (WGS) entry which is preliminary data.</text>
</comment>
<dbReference type="Gene3D" id="3.40.50.10050">
    <property type="entry name" value="Translation initiation factor IF- 2, domain 3"/>
    <property type="match status" value="1"/>
</dbReference>
<dbReference type="Pfam" id="PF22042">
    <property type="entry name" value="EF-G_D2"/>
    <property type="match status" value="1"/>
</dbReference>
<dbReference type="InterPro" id="IPR015760">
    <property type="entry name" value="TIF_IF2"/>
</dbReference>
<gene>
    <name evidence="8 12" type="primary">infB</name>
    <name evidence="12" type="ORF">E7027_06570</name>
</gene>
<evidence type="ECO:0000256" key="9">
    <source>
        <dbReference type="RuleBase" id="RU000644"/>
    </source>
</evidence>
<evidence type="ECO:0000256" key="5">
    <source>
        <dbReference type="ARBA" id="ARBA00022917"/>
    </source>
</evidence>
<dbReference type="FunFam" id="3.40.50.10050:FF:000001">
    <property type="entry name" value="Translation initiation factor IF-2"/>
    <property type="match status" value="1"/>
</dbReference>
<dbReference type="CDD" id="cd03702">
    <property type="entry name" value="IF2_mtIF2_II"/>
    <property type="match status" value="1"/>
</dbReference>
<dbReference type="InterPro" id="IPR044145">
    <property type="entry name" value="IF2_II"/>
</dbReference>
<evidence type="ECO:0000313" key="13">
    <source>
        <dbReference type="Proteomes" id="UP000725649"/>
    </source>
</evidence>
<dbReference type="PROSITE" id="PS01176">
    <property type="entry name" value="IF2"/>
    <property type="match status" value="1"/>
</dbReference>
<dbReference type="HAMAP" id="MF_00100_B">
    <property type="entry name" value="IF_2_B"/>
    <property type="match status" value="1"/>
</dbReference>
<keyword evidence="4 8" id="KW-0547">Nucleotide-binding</keyword>
<dbReference type="InterPro" id="IPR000178">
    <property type="entry name" value="TF_IF2_bacterial-like"/>
</dbReference>
<dbReference type="SUPFAM" id="SSF52156">
    <property type="entry name" value="Initiation factor IF2/eIF5b, domain 3"/>
    <property type="match status" value="1"/>
</dbReference>